<dbReference type="Proteomes" id="UP000001876">
    <property type="component" value="Unassembled WGS sequence"/>
</dbReference>
<evidence type="ECO:0000256" key="2">
    <source>
        <dbReference type="ARBA" id="ARBA00022803"/>
    </source>
</evidence>
<dbReference type="InterPro" id="IPR019734">
    <property type="entry name" value="TPR_rpt"/>
</dbReference>
<feature type="region of interest" description="Disordered" evidence="4">
    <location>
        <begin position="1"/>
        <end position="22"/>
    </location>
</feature>
<dbReference type="Gene3D" id="3.10.50.40">
    <property type="match status" value="1"/>
</dbReference>
<dbReference type="KEGG" id="mpp:MICPUCDRAFT_47689"/>
<protein>
    <recommendedName>
        <fullName evidence="3">peptidylprolyl isomerase</fullName>
        <ecNumber evidence="3">5.2.1.8</ecNumber>
    </recommendedName>
</protein>
<evidence type="ECO:0000313" key="7">
    <source>
        <dbReference type="Proteomes" id="UP000001876"/>
    </source>
</evidence>
<name>C1MVI7_MICPC</name>
<dbReference type="GO" id="GO:0003755">
    <property type="term" value="F:peptidyl-prolyl cis-trans isomerase activity"/>
    <property type="evidence" value="ECO:0007669"/>
    <property type="project" value="UniProtKB-KW"/>
</dbReference>
<dbReference type="PANTHER" id="PTHR11242">
    <property type="entry name" value="ARYL HYDROCARBON RECEPTOR INTERACTING PROTEIN RELATED"/>
    <property type="match status" value="1"/>
</dbReference>
<evidence type="ECO:0000259" key="5">
    <source>
        <dbReference type="PROSITE" id="PS50059"/>
    </source>
</evidence>
<dbReference type="Pfam" id="PF00254">
    <property type="entry name" value="FKBP_C"/>
    <property type="match status" value="1"/>
</dbReference>
<feature type="region of interest" description="Disordered" evidence="4">
    <location>
        <begin position="364"/>
        <end position="411"/>
    </location>
</feature>
<organism evidence="7">
    <name type="scientific">Micromonas pusilla (strain CCMP1545)</name>
    <name type="common">Picoplanktonic green alga</name>
    <dbReference type="NCBI Taxonomy" id="564608"/>
    <lineage>
        <taxon>Eukaryota</taxon>
        <taxon>Viridiplantae</taxon>
        <taxon>Chlorophyta</taxon>
        <taxon>Mamiellophyceae</taxon>
        <taxon>Mamiellales</taxon>
        <taxon>Mamiellaceae</taxon>
        <taxon>Micromonas</taxon>
    </lineage>
</organism>
<dbReference type="PROSITE" id="PS50059">
    <property type="entry name" value="FKBP_PPIASE"/>
    <property type="match status" value="1"/>
</dbReference>
<dbReference type="EC" id="5.2.1.8" evidence="3"/>
<dbReference type="InterPro" id="IPR011990">
    <property type="entry name" value="TPR-like_helical_dom_sf"/>
</dbReference>
<keyword evidence="3" id="KW-0413">Isomerase</keyword>
<reference evidence="6 7" key="1">
    <citation type="journal article" date="2009" name="Science">
        <title>Green evolution and dynamic adaptations revealed by genomes of the marine picoeukaryotes Micromonas.</title>
        <authorList>
            <person name="Worden A.Z."/>
            <person name="Lee J.H."/>
            <person name="Mock T."/>
            <person name="Rouze P."/>
            <person name="Simmons M.P."/>
            <person name="Aerts A.L."/>
            <person name="Allen A.E."/>
            <person name="Cuvelier M.L."/>
            <person name="Derelle E."/>
            <person name="Everett M.V."/>
            <person name="Foulon E."/>
            <person name="Grimwood J."/>
            <person name="Gundlach H."/>
            <person name="Henrissat B."/>
            <person name="Napoli C."/>
            <person name="McDonald S.M."/>
            <person name="Parker M.S."/>
            <person name="Rombauts S."/>
            <person name="Salamov A."/>
            <person name="Von Dassow P."/>
            <person name="Badger J.H."/>
            <person name="Coutinho P.M."/>
            <person name="Demir E."/>
            <person name="Dubchak I."/>
            <person name="Gentemann C."/>
            <person name="Eikrem W."/>
            <person name="Gready J.E."/>
            <person name="John U."/>
            <person name="Lanier W."/>
            <person name="Lindquist E.A."/>
            <person name="Lucas S."/>
            <person name="Mayer K.F."/>
            <person name="Moreau H."/>
            <person name="Not F."/>
            <person name="Otillar R."/>
            <person name="Panaud O."/>
            <person name="Pangilinan J."/>
            <person name="Paulsen I."/>
            <person name="Piegu B."/>
            <person name="Poliakov A."/>
            <person name="Robbens S."/>
            <person name="Schmutz J."/>
            <person name="Toulza E."/>
            <person name="Wyss T."/>
            <person name="Zelensky A."/>
            <person name="Zhou K."/>
            <person name="Armbrust E.V."/>
            <person name="Bhattacharya D."/>
            <person name="Goodenough U.W."/>
            <person name="Van de Peer Y."/>
            <person name="Grigoriev I.V."/>
        </authorList>
    </citation>
    <scope>NUCLEOTIDE SEQUENCE [LARGE SCALE GENOMIC DNA]</scope>
    <source>
        <strain evidence="6 7">CCMP1545</strain>
    </source>
</reference>
<feature type="compositionally biased region" description="Basic and acidic residues" evidence="4">
    <location>
        <begin position="1"/>
        <end position="15"/>
    </location>
</feature>
<dbReference type="AlphaFoldDB" id="C1MVI7"/>
<dbReference type="SUPFAM" id="SSF54534">
    <property type="entry name" value="FKBP-like"/>
    <property type="match status" value="1"/>
</dbReference>
<evidence type="ECO:0000256" key="4">
    <source>
        <dbReference type="SAM" id="MobiDB-lite"/>
    </source>
</evidence>
<dbReference type="SMART" id="SM00028">
    <property type="entry name" value="TPR"/>
    <property type="match status" value="2"/>
</dbReference>
<dbReference type="InterPro" id="IPR046357">
    <property type="entry name" value="PPIase_dom_sf"/>
</dbReference>
<keyword evidence="2" id="KW-0802">TPR repeat</keyword>
<dbReference type="PANTHER" id="PTHR11242:SF0">
    <property type="entry name" value="TPR_REGION DOMAIN-CONTAINING PROTEIN"/>
    <property type="match status" value="1"/>
</dbReference>
<keyword evidence="3" id="KW-0697">Rotamase</keyword>
<evidence type="ECO:0000313" key="6">
    <source>
        <dbReference type="EMBL" id="EEH55997.1"/>
    </source>
</evidence>
<dbReference type="EMBL" id="GG663741">
    <property type="protein sequence ID" value="EEH55997.1"/>
    <property type="molecule type" value="Genomic_DNA"/>
</dbReference>
<dbReference type="Gene3D" id="1.25.40.10">
    <property type="entry name" value="Tetratricopeptide repeat domain"/>
    <property type="match status" value="1"/>
</dbReference>
<feature type="compositionally biased region" description="Basic and acidic residues" evidence="4">
    <location>
        <begin position="372"/>
        <end position="406"/>
    </location>
</feature>
<dbReference type="InterPro" id="IPR001179">
    <property type="entry name" value="PPIase_FKBP_dom"/>
</dbReference>
<gene>
    <name evidence="6" type="ORF">MICPUCDRAFT_47689</name>
</gene>
<dbReference type="RefSeq" id="XP_003060045.1">
    <property type="nucleotide sequence ID" value="XM_003059999.1"/>
</dbReference>
<feature type="domain" description="PPIase FKBP-type" evidence="5">
    <location>
        <begin position="71"/>
        <end position="172"/>
    </location>
</feature>
<dbReference type="SUPFAM" id="SSF48452">
    <property type="entry name" value="TPR-like"/>
    <property type="match status" value="1"/>
</dbReference>
<proteinExistence type="predicted"/>
<dbReference type="InterPro" id="IPR039663">
    <property type="entry name" value="AIP/AIPL1/TTC9"/>
</dbReference>
<accession>C1MVI7</accession>
<keyword evidence="1" id="KW-0677">Repeat</keyword>
<dbReference type="eggNOG" id="KOG0543">
    <property type="taxonomic scope" value="Eukaryota"/>
</dbReference>
<sequence length="429" mass="46688">MSSADAERARWHPALDDPAPPLVGEWKRPAHDANAATLCTSRRVRCDAAAPGVSKQLIRAAAPGALSPPEGSTCYAHYEMWQRDDPSAEVWSTRRESEPRQIHLSVNYAANPRSRDRHHAGIARCLRAMRVGERALFHLPPELAYGDEGNFTFPAVPPRCHVICDLELIAARGSAEEPETLRADMLFEERLARASEHRKRGNVAFGEGGDGDGDEKEAKTREARAEYEMALSFLTDDMMMQLPPGPHADAAAAEKLPAHLNLCACFLRLGRHDDAIDQANRALIVDPKCAKAYFRRGEARKALGRDDDARADYAEANELRRGAGDGEDPAIRRALRELDREDAKRARARKEVFGGLFGAGAGAGGGDGGGEVLKERRSPRERGRMGTSHDGEKTRGGEASRGERSDGGGGVFGRIALAFGFRGSRGAKR</sequence>
<dbReference type="OMA" id="AWILETK"/>
<comment type="catalytic activity">
    <reaction evidence="3">
        <text>[protein]-peptidylproline (omega=180) = [protein]-peptidylproline (omega=0)</text>
        <dbReference type="Rhea" id="RHEA:16237"/>
        <dbReference type="Rhea" id="RHEA-COMP:10747"/>
        <dbReference type="Rhea" id="RHEA-COMP:10748"/>
        <dbReference type="ChEBI" id="CHEBI:83833"/>
        <dbReference type="ChEBI" id="CHEBI:83834"/>
        <dbReference type="EC" id="5.2.1.8"/>
    </reaction>
</comment>
<evidence type="ECO:0000256" key="1">
    <source>
        <dbReference type="ARBA" id="ARBA00022737"/>
    </source>
</evidence>
<dbReference type="STRING" id="564608.C1MVI7"/>
<dbReference type="GeneID" id="9685198"/>
<keyword evidence="7" id="KW-1185">Reference proteome</keyword>
<dbReference type="OrthoDB" id="433738at2759"/>
<evidence type="ECO:0000256" key="3">
    <source>
        <dbReference type="PROSITE-ProRule" id="PRU00277"/>
    </source>
</evidence>